<accession>W2UMC3</accession>
<evidence type="ECO:0000313" key="2">
    <source>
        <dbReference type="Proteomes" id="UP000018850"/>
    </source>
</evidence>
<sequence>MWDQMIEYFPLMAIANSRVGKVKGPGKFMLAVMSLSGF</sequence>
<organism evidence="1 2">
    <name type="scientific">Zhouia amylolytica AD3</name>
    <dbReference type="NCBI Taxonomy" id="1286632"/>
    <lineage>
        <taxon>Bacteria</taxon>
        <taxon>Pseudomonadati</taxon>
        <taxon>Bacteroidota</taxon>
        <taxon>Flavobacteriia</taxon>
        <taxon>Flavobacteriales</taxon>
        <taxon>Flavobacteriaceae</taxon>
        <taxon>Zhouia</taxon>
    </lineage>
</organism>
<reference evidence="1 2" key="2">
    <citation type="journal article" date="2016" name="Genome Announc.">
        <title>Draft Genome Sequence of Zhouia amylolytica AD3, Isolated from Tidal Flat Sediment.</title>
        <authorList>
            <person name="Jia B."/>
            <person name="Jin H.M."/>
            <person name="Lee H.J."/>
            <person name="Jeon C.O."/>
        </authorList>
    </citation>
    <scope>NUCLEOTIDE SEQUENCE [LARGE SCALE GENOMIC DNA]</scope>
    <source>
        <strain evidence="1 2">AD3</strain>
    </source>
</reference>
<evidence type="ECO:0000313" key="1">
    <source>
        <dbReference type="EMBL" id="ETN95280.1"/>
    </source>
</evidence>
<comment type="caution">
    <text evidence="1">The sequence shown here is derived from an EMBL/GenBank/DDBJ whole genome shotgun (WGS) entry which is preliminary data.</text>
</comment>
<dbReference type="EMBL" id="AYXY01000019">
    <property type="protein sequence ID" value="ETN95280.1"/>
    <property type="molecule type" value="Genomic_DNA"/>
</dbReference>
<keyword evidence="2" id="KW-1185">Reference proteome</keyword>
<reference evidence="2" key="1">
    <citation type="submission" date="2013-11" db="EMBL/GenBank/DDBJ databases">
        <title>Draft genome sequence from a member of Zhouia, isolated tidal flat.</title>
        <authorList>
            <person name="Jin H."/>
            <person name="Jeon C.O."/>
        </authorList>
    </citation>
    <scope>NUCLEOTIDE SEQUENCE [LARGE SCALE GENOMIC DNA]</scope>
    <source>
        <strain evidence="2">AD3</strain>
    </source>
</reference>
<dbReference type="Proteomes" id="UP000018850">
    <property type="component" value="Unassembled WGS sequence"/>
</dbReference>
<dbReference type="AlphaFoldDB" id="W2UMC3"/>
<protein>
    <submittedName>
        <fullName evidence="1">Uncharacterized protein</fullName>
    </submittedName>
</protein>
<gene>
    <name evidence="1" type="ORF">P278_10020</name>
</gene>
<proteinExistence type="predicted"/>
<name>W2UMC3_9FLAO</name>